<feature type="compositionally biased region" description="Polar residues" evidence="1">
    <location>
        <begin position="81"/>
        <end position="96"/>
    </location>
</feature>
<dbReference type="Proteomes" id="UP000031057">
    <property type="component" value="Unassembled WGS sequence"/>
</dbReference>
<feature type="signal peptide" evidence="2">
    <location>
        <begin position="1"/>
        <end position="16"/>
    </location>
</feature>
<evidence type="ECO:0000313" key="3">
    <source>
        <dbReference type="EMBL" id="KHK93339.1"/>
    </source>
</evidence>
<name>A0A0B1ZV54_9SPHN</name>
<evidence type="ECO:0008006" key="5">
    <source>
        <dbReference type="Google" id="ProtNLM"/>
    </source>
</evidence>
<dbReference type="RefSeq" id="WP_039279257.1">
    <property type="nucleotide sequence ID" value="NZ_JTDI01000001.1"/>
</dbReference>
<gene>
    <name evidence="3" type="ORF">LK12_03285</name>
</gene>
<feature type="compositionally biased region" description="Low complexity" evidence="1">
    <location>
        <begin position="198"/>
        <end position="208"/>
    </location>
</feature>
<sequence>MISLLALSVGAGLALAAAPYTAPNQGDKVRLDDFAVSKEREDRTVMTQISEAPPLDHTSVAEQDRKITVAEAPHRDEGGTDLTQLASPGETGSTDQVVRAKDERGKAIAPISGRKDSKPEPVSPVAGHDACDPQARTAQSDAQCQRILELRSDEFHATEAPRLSAEQKLLAQQELRERKVSASAKQSDLLTIDPDDPTAQQLAATALQHVGSSDTRTDPAEPASPVPQSLQEVLQSLIVDVPPPSGP</sequence>
<evidence type="ECO:0000256" key="2">
    <source>
        <dbReference type="SAM" id="SignalP"/>
    </source>
</evidence>
<dbReference type="OrthoDB" id="7210928at2"/>
<feature type="compositionally biased region" description="Basic and acidic residues" evidence="1">
    <location>
        <begin position="69"/>
        <end position="78"/>
    </location>
</feature>
<accession>A0A0B1ZV54</accession>
<dbReference type="EMBL" id="JTDI01000001">
    <property type="protein sequence ID" value="KHK93339.1"/>
    <property type="molecule type" value="Genomic_DNA"/>
</dbReference>
<protein>
    <recommendedName>
        <fullName evidence="5">Energy transducer TonB</fullName>
    </recommendedName>
</protein>
<comment type="caution">
    <text evidence="3">The sequence shown here is derived from an EMBL/GenBank/DDBJ whole genome shotgun (WGS) entry which is preliminary data.</text>
</comment>
<organism evidence="3 4">
    <name type="scientific">Novosphingobium malaysiense</name>
    <dbReference type="NCBI Taxonomy" id="1348853"/>
    <lineage>
        <taxon>Bacteria</taxon>
        <taxon>Pseudomonadati</taxon>
        <taxon>Pseudomonadota</taxon>
        <taxon>Alphaproteobacteria</taxon>
        <taxon>Sphingomonadales</taxon>
        <taxon>Sphingomonadaceae</taxon>
        <taxon>Novosphingobium</taxon>
    </lineage>
</organism>
<keyword evidence="2" id="KW-0732">Signal</keyword>
<dbReference type="AlphaFoldDB" id="A0A0B1ZV54"/>
<proteinExistence type="predicted"/>
<feature type="region of interest" description="Disordered" evidence="1">
    <location>
        <begin position="174"/>
        <end position="229"/>
    </location>
</feature>
<feature type="region of interest" description="Disordered" evidence="1">
    <location>
        <begin position="69"/>
        <end position="143"/>
    </location>
</feature>
<feature type="chain" id="PRO_5002069228" description="Energy transducer TonB" evidence="2">
    <location>
        <begin position="17"/>
        <end position="247"/>
    </location>
</feature>
<reference evidence="3 4" key="1">
    <citation type="submission" date="2014-10" db="EMBL/GenBank/DDBJ databases">
        <title>Genome sequence of Novosphingobium malaysiense MUSC 273(T).</title>
        <authorList>
            <person name="Lee L.-H."/>
        </authorList>
    </citation>
    <scope>NUCLEOTIDE SEQUENCE [LARGE SCALE GENOMIC DNA]</scope>
    <source>
        <strain evidence="3 4">MUSC 273</strain>
    </source>
</reference>
<keyword evidence="4" id="KW-1185">Reference proteome</keyword>
<evidence type="ECO:0000313" key="4">
    <source>
        <dbReference type="Proteomes" id="UP000031057"/>
    </source>
</evidence>
<evidence type="ECO:0000256" key="1">
    <source>
        <dbReference type="SAM" id="MobiDB-lite"/>
    </source>
</evidence>